<accession>A0AAD5YSN8</accession>
<evidence type="ECO:0000313" key="4">
    <source>
        <dbReference type="Proteomes" id="UP001213000"/>
    </source>
</evidence>
<protein>
    <recommendedName>
        <fullName evidence="2">CxC2-like cysteine cluster KDZ transposase-associated domain-containing protein</fullName>
    </recommendedName>
</protein>
<feature type="region of interest" description="Disordered" evidence="1">
    <location>
        <begin position="1"/>
        <end position="83"/>
    </location>
</feature>
<dbReference type="PANTHER" id="PTHR33104">
    <property type="entry name" value="SI:DKEY-29D5.2"/>
    <property type="match status" value="1"/>
</dbReference>
<reference evidence="3" key="1">
    <citation type="submission" date="2022-07" db="EMBL/GenBank/DDBJ databases">
        <title>Genome Sequence of Leucocoprinus birnbaumii.</title>
        <authorList>
            <person name="Buettner E."/>
        </authorList>
    </citation>
    <scope>NUCLEOTIDE SEQUENCE</scope>
    <source>
        <strain evidence="3">VT141</strain>
    </source>
</reference>
<name>A0AAD5YSN8_9AGAR</name>
<dbReference type="EMBL" id="JANIEX010000879">
    <property type="protein sequence ID" value="KAJ3562360.1"/>
    <property type="molecule type" value="Genomic_DNA"/>
</dbReference>
<feature type="domain" description="CxC2-like cysteine cluster KDZ transposase-associated" evidence="2">
    <location>
        <begin position="187"/>
        <end position="291"/>
    </location>
</feature>
<dbReference type="InterPro" id="IPR041457">
    <property type="entry name" value="CxC2_KDZ-assoc"/>
</dbReference>
<evidence type="ECO:0000256" key="1">
    <source>
        <dbReference type="SAM" id="MobiDB-lite"/>
    </source>
</evidence>
<sequence>MAKAPITRNGVLDFDHIKPPPRKKIRHYKSTELKLGSSGSYPSGPQEKADRPKFSTDAGKAVRDQDGKGDEEGRNQKTSRNQAISAKMEPFTLEILALIQAEIIGLECAGTRANKSCSSCPPPNCDSPSFASTPNTALPSPNVALYRCLDCFHSEETCSDCILIQHRHLPFHRIQKWTGTHFEKTTLATLGYILHLGHEGSPCKMNDENPVECVVVHTNGIHTLPIGFCKCKPKNHSRLVQLVSNRLFPSTVDIPRTMFTFHVLEDFHRHSLSSKSSAYDYYEALKRHNDAAFPRNVPDRYASLLLVMRFWRFLSLCRWAGQEHKIDGVLTHRRPGSVAVWCPACPEIGFNVDEDTLKCAWEGKTHIYTLFISADGNFRLQLKRKNHDPKDRALNNGNAYFVETAAYKEHLKTLQAPTEESTCAKLKAVRQQDRVKFKDAIVSGLVGFQCTRHGQWMSQGMVDLEKGETYSRTDYALAHALGKEALRQRWIMLSYDIWCQYHRNLPKRFKEKFDYLLPTIEAMRGAIPKMHIHGHNFQCQIDHSFYYKKYSGMTCGEGIESSWSEQNHAANSTKEANDGHRHDTLDDFNGYWNWCKLVQLDTFLLHQAKRFHQRYEAVKEAFTNFTPSELKSYAELVEGEADADYGLTGFILEGLELEDRLAELKLTNGIAYGPGSHNDEEDEPDLIDLLQNWRSQQSELFPLLRPAPPNIRGRLV</sequence>
<organism evidence="3 4">
    <name type="scientific">Leucocoprinus birnbaumii</name>
    <dbReference type="NCBI Taxonomy" id="56174"/>
    <lineage>
        <taxon>Eukaryota</taxon>
        <taxon>Fungi</taxon>
        <taxon>Dikarya</taxon>
        <taxon>Basidiomycota</taxon>
        <taxon>Agaricomycotina</taxon>
        <taxon>Agaricomycetes</taxon>
        <taxon>Agaricomycetidae</taxon>
        <taxon>Agaricales</taxon>
        <taxon>Agaricineae</taxon>
        <taxon>Agaricaceae</taxon>
        <taxon>Leucocoprinus</taxon>
    </lineage>
</organism>
<dbReference type="PANTHER" id="PTHR33104:SF2">
    <property type="entry name" value="CXC3 LIKE CYSTEINE CLUSTER DOMAIN-CONTAINING PROTEIN"/>
    <property type="match status" value="1"/>
</dbReference>
<proteinExistence type="predicted"/>
<comment type="caution">
    <text evidence="3">The sequence shown here is derived from an EMBL/GenBank/DDBJ whole genome shotgun (WGS) entry which is preliminary data.</text>
</comment>
<feature type="compositionally biased region" description="Basic and acidic residues" evidence="1">
    <location>
        <begin position="47"/>
        <end position="75"/>
    </location>
</feature>
<evidence type="ECO:0000259" key="2">
    <source>
        <dbReference type="Pfam" id="PF18803"/>
    </source>
</evidence>
<dbReference type="Pfam" id="PF18803">
    <property type="entry name" value="CxC2"/>
    <property type="match status" value="1"/>
</dbReference>
<gene>
    <name evidence="3" type="ORF">NP233_g9626</name>
</gene>
<dbReference type="AlphaFoldDB" id="A0AAD5YSN8"/>
<dbReference type="Pfam" id="PF18758">
    <property type="entry name" value="KDZ"/>
    <property type="match status" value="1"/>
</dbReference>
<evidence type="ECO:0000313" key="3">
    <source>
        <dbReference type="EMBL" id="KAJ3562360.1"/>
    </source>
</evidence>
<feature type="compositionally biased region" description="Basic residues" evidence="1">
    <location>
        <begin position="19"/>
        <end position="28"/>
    </location>
</feature>
<dbReference type="InterPro" id="IPR040521">
    <property type="entry name" value="KDZ"/>
</dbReference>
<dbReference type="Proteomes" id="UP001213000">
    <property type="component" value="Unassembled WGS sequence"/>
</dbReference>
<keyword evidence="4" id="KW-1185">Reference proteome</keyword>